<evidence type="ECO:0000256" key="1">
    <source>
        <dbReference type="SAM" id="MobiDB-lite"/>
    </source>
</evidence>
<dbReference type="SUPFAM" id="SSF52540">
    <property type="entry name" value="P-loop containing nucleoside triphosphate hydrolases"/>
    <property type="match status" value="1"/>
</dbReference>
<evidence type="ECO:0000313" key="3">
    <source>
        <dbReference type="EMBL" id="MPC50938.1"/>
    </source>
</evidence>
<dbReference type="Gene3D" id="3.40.50.300">
    <property type="entry name" value="P-loop containing nucleotide triphosphate hydrolases"/>
    <property type="match status" value="1"/>
</dbReference>
<keyword evidence="4" id="KW-1185">Reference proteome</keyword>
<dbReference type="EMBL" id="VSRR010009823">
    <property type="protein sequence ID" value="MPC50938.1"/>
    <property type="molecule type" value="Genomic_DNA"/>
</dbReference>
<protein>
    <submittedName>
        <fullName evidence="3">Sulfotransferase family cytosolic 1B member 1</fullName>
    </submittedName>
</protein>
<dbReference type="AlphaFoldDB" id="A0A5B7G1D8"/>
<dbReference type="OrthoDB" id="205623at2759"/>
<dbReference type="GO" id="GO:0008146">
    <property type="term" value="F:sulfotransferase activity"/>
    <property type="evidence" value="ECO:0007669"/>
    <property type="project" value="InterPro"/>
</dbReference>
<organism evidence="3 4">
    <name type="scientific">Portunus trituberculatus</name>
    <name type="common">Swimming crab</name>
    <name type="synonym">Neptunus trituberculatus</name>
    <dbReference type="NCBI Taxonomy" id="210409"/>
    <lineage>
        <taxon>Eukaryota</taxon>
        <taxon>Metazoa</taxon>
        <taxon>Ecdysozoa</taxon>
        <taxon>Arthropoda</taxon>
        <taxon>Crustacea</taxon>
        <taxon>Multicrustacea</taxon>
        <taxon>Malacostraca</taxon>
        <taxon>Eumalacostraca</taxon>
        <taxon>Eucarida</taxon>
        <taxon>Decapoda</taxon>
        <taxon>Pleocyemata</taxon>
        <taxon>Brachyura</taxon>
        <taxon>Eubrachyura</taxon>
        <taxon>Portunoidea</taxon>
        <taxon>Portunidae</taxon>
        <taxon>Portuninae</taxon>
        <taxon>Portunus</taxon>
    </lineage>
</organism>
<sequence length="70" mass="8033">MKENLMRELKRLNAFLGTGLTEEQLQQVAEHTSIGQMKNRPSVNPPANAYTERARKEGKQDFIRKVSSME</sequence>
<reference evidence="3 4" key="1">
    <citation type="submission" date="2019-05" db="EMBL/GenBank/DDBJ databases">
        <title>Another draft genome of Portunus trituberculatus and its Hox gene families provides insights of decapod evolution.</title>
        <authorList>
            <person name="Jeong J.-H."/>
            <person name="Song I."/>
            <person name="Kim S."/>
            <person name="Choi T."/>
            <person name="Kim D."/>
            <person name="Ryu S."/>
            <person name="Kim W."/>
        </authorList>
    </citation>
    <scope>NUCLEOTIDE SEQUENCE [LARGE SCALE GENOMIC DNA]</scope>
    <source>
        <tissue evidence="3">Muscle</tissue>
    </source>
</reference>
<dbReference type="InterPro" id="IPR000863">
    <property type="entry name" value="Sulfotransferase_dom"/>
</dbReference>
<feature type="compositionally biased region" description="Basic and acidic residues" evidence="1">
    <location>
        <begin position="52"/>
        <end position="64"/>
    </location>
</feature>
<keyword evidence="3" id="KW-0808">Transferase</keyword>
<dbReference type="Proteomes" id="UP000324222">
    <property type="component" value="Unassembled WGS sequence"/>
</dbReference>
<comment type="caution">
    <text evidence="3">The sequence shown here is derived from an EMBL/GenBank/DDBJ whole genome shotgun (WGS) entry which is preliminary data.</text>
</comment>
<proteinExistence type="predicted"/>
<evidence type="ECO:0000313" key="4">
    <source>
        <dbReference type="Proteomes" id="UP000324222"/>
    </source>
</evidence>
<feature type="domain" description="Sulfotransferase" evidence="2">
    <location>
        <begin position="1"/>
        <end position="65"/>
    </location>
</feature>
<feature type="region of interest" description="Disordered" evidence="1">
    <location>
        <begin position="29"/>
        <end position="70"/>
    </location>
</feature>
<feature type="compositionally biased region" description="Polar residues" evidence="1">
    <location>
        <begin position="29"/>
        <end position="42"/>
    </location>
</feature>
<evidence type="ECO:0000259" key="2">
    <source>
        <dbReference type="Pfam" id="PF00685"/>
    </source>
</evidence>
<dbReference type="InterPro" id="IPR027417">
    <property type="entry name" value="P-loop_NTPase"/>
</dbReference>
<gene>
    <name evidence="3" type="primary">SULT1B1_1</name>
    <name evidence="3" type="ORF">E2C01_044772</name>
</gene>
<accession>A0A5B7G1D8</accession>
<dbReference type="Pfam" id="PF00685">
    <property type="entry name" value="Sulfotransfer_1"/>
    <property type="match status" value="1"/>
</dbReference>
<name>A0A5B7G1D8_PORTR</name>